<evidence type="ECO:0000256" key="1">
    <source>
        <dbReference type="SAM" id="Phobius"/>
    </source>
</evidence>
<evidence type="ECO:0000313" key="3">
    <source>
        <dbReference type="EMBL" id="MPA66371.1"/>
    </source>
</evidence>
<organism evidence="3">
    <name type="scientific">Davidia involucrata</name>
    <name type="common">Dove tree</name>
    <dbReference type="NCBI Taxonomy" id="16924"/>
    <lineage>
        <taxon>Eukaryota</taxon>
        <taxon>Viridiplantae</taxon>
        <taxon>Streptophyta</taxon>
        <taxon>Embryophyta</taxon>
        <taxon>Tracheophyta</taxon>
        <taxon>Spermatophyta</taxon>
        <taxon>Magnoliopsida</taxon>
        <taxon>eudicotyledons</taxon>
        <taxon>Gunneridae</taxon>
        <taxon>Pentapetalae</taxon>
        <taxon>asterids</taxon>
        <taxon>Cornales</taxon>
        <taxon>Nyssaceae</taxon>
        <taxon>Davidia</taxon>
    </lineage>
</organism>
<proteinExistence type="predicted"/>
<dbReference type="Pfam" id="PF13968">
    <property type="entry name" value="DUF4220"/>
    <property type="match status" value="1"/>
</dbReference>
<feature type="transmembrane region" description="Helical" evidence="1">
    <location>
        <begin position="17"/>
        <end position="35"/>
    </location>
</feature>
<reference evidence="3" key="1">
    <citation type="submission" date="2019-08" db="EMBL/GenBank/DDBJ databases">
        <title>Reference gene set and small RNA set construction with multiple tissues from Davidia involucrata Baill.</title>
        <authorList>
            <person name="Yang H."/>
            <person name="Zhou C."/>
            <person name="Li G."/>
            <person name="Wang J."/>
            <person name="Gao P."/>
            <person name="Wang M."/>
            <person name="Wang R."/>
            <person name="Zhao Y."/>
        </authorList>
    </citation>
    <scope>NUCLEOTIDE SEQUENCE</scope>
    <source>
        <tissue evidence="3">Mixed with DoveR01_LX</tissue>
    </source>
</reference>
<keyword evidence="1" id="KW-0812">Transmembrane</keyword>
<dbReference type="EMBL" id="GHES01035812">
    <property type="protein sequence ID" value="MPA66371.1"/>
    <property type="molecule type" value="Transcribed_RNA"/>
</dbReference>
<name>A0A5B7BFD6_DAVIN</name>
<dbReference type="PANTHER" id="PTHR31325">
    <property type="entry name" value="OS01G0798800 PROTEIN-RELATED"/>
    <property type="match status" value="1"/>
</dbReference>
<dbReference type="InterPro" id="IPR025315">
    <property type="entry name" value="DUF4220"/>
</dbReference>
<keyword evidence="1" id="KW-0472">Membrane</keyword>
<protein>
    <recommendedName>
        <fullName evidence="2">DUF4220 domain-containing protein</fullName>
    </recommendedName>
</protein>
<accession>A0A5B7BFD6</accession>
<feature type="transmembrane region" description="Helical" evidence="1">
    <location>
        <begin position="47"/>
        <end position="71"/>
    </location>
</feature>
<gene>
    <name evidence="3" type="ORF">Din_035812</name>
</gene>
<feature type="transmembrane region" description="Helical" evidence="1">
    <location>
        <begin position="119"/>
        <end position="139"/>
    </location>
</feature>
<keyword evidence="1" id="KW-1133">Transmembrane helix</keyword>
<feature type="transmembrane region" description="Helical" evidence="1">
    <location>
        <begin position="309"/>
        <end position="328"/>
    </location>
</feature>
<feature type="domain" description="DUF4220" evidence="2">
    <location>
        <begin position="53"/>
        <end position="412"/>
    </location>
</feature>
<feature type="transmembrane region" description="Helical" evidence="1">
    <location>
        <begin position="340"/>
        <end position="362"/>
    </location>
</feature>
<dbReference type="AlphaFoldDB" id="A0A5B7BFD6"/>
<feature type="transmembrane region" description="Helical" evidence="1">
    <location>
        <begin position="91"/>
        <end position="112"/>
    </location>
</feature>
<evidence type="ECO:0000259" key="2">
    <source>
        <dbReference type="Pfam" id="PF13968"/>
    </source>
</evidence>
<dbReference type="InterPro" id="IPR007658">
    <property type="entry name" value="DUF594"/>
</dbReference>
<sequence length="724" mass="82905">MINLHIPDNVKDLWDEWNVRVAVLVSLFFQVVLIFSATSRKRTGNRLVTMMIWSAYLLADWVAAFAVGLISSGQGDDNCKKCDKHRVNDDLAAFWAPFLLLHLGGPDTITAFSLEDNELWIRHLLGLVIQVVAVVYVFSQSVPNEFWIPTLLLFVAGAIKYGERTRALYLACLGNFKDSMLPKPDAGPNYAQLMEEYTAKETAQVPVQIVIEPEPEKEAPHIPDLSEIEKDQGKKLNDVQAVEDGYKWFEIFKGLIVDLMFSFHERNESRNYFFRRNCEDAFKVVEVELNFMYDVLYTKMGVVHRKTGYFCRSICTVLIVVSLVRFLSHHKHNIIRSDIAITYTLLVGAVGLDLVALFKLIFSDWTIVRVKNAKAKWAEGAKSIISRARDKVTIEKRCRWSKSISQHSLISYCLKEKEGFKLFGMAANYFGVKELLDEFQYKETKPLQNDLKKFIFSELRSKAAEANDSKIAKEIYSMRGDWVLSKDHYYPSIVSSVSEEVEYDQSLLLWHVATELCYFNENGNDENRKFCKLLSEYMLYLLVMRPTMMSAVAGIGQIRFRDTCEEAKKFFRKGNPISKNPMSLSALKATVQTCSRCMKCFCRSKSKSEEERKTACEALLLVNTVVKPIEVKGDRSQSVLFDACMLAKDLNKIKEKKRWEIMSKVWVELLSYAASHCRANTHAQQLSKGGELLTFVWLLMAHFGLGEQFRIEAGHARAKLIVDK</sequence>
<dbReference type="Pfam" id="PF04578">
    <property type="entry name" value="DUF594"/>
    <property type="match status" value="1"/>
</dbReference>